<dbReference type="SMART" id="SM00220">
    <property type="entry name" value="S_TKc"/>
    <property type="match status" value="1"/>
</dbReference>
<organism evidence="10">
    <name type="scientific">Palpitomonas bilix</name>
    <dbReference type="NCBI Taxonomy" id="652834"/>
    <lineage>
        <taxon>Eukaryota</taxon>
        <taxon>Eukaryota incertae sedis</taxon>
    </lineage>
</organism>
<keyword evidence="5 6" id="KW-0067">ATP-binding</keyword>
<dbReference type="InterPro" id="IPR008271">
    <property type="entry name" value="Ser/Thr_kinase_AS"/>
</dbReference>
<feature type="region of interest" description="Disordered" evidence="8">
    <location>
        <begin position="44"/>
        <end position="100"/>
    </location>
</feature>
<dbReference type="FunFam" id="3.30.200.20:FF:000315">
    <property type="entry name" value="Calcium-dependent protein kinase 3"/>
    <property type="match status" value="1"/>
</dbReference>
<evidence type="ECO:0000259" key="9">
    <source>
        <dbReference type="PROSITE" id="PS50011"/>
    </source>
</evidence>
<feature type="compositionally biased region" description="Pro residues" evidence="8">
    <location>
        <begin position="269"/>
        <end position="281"/>
    </location>
</feature>
<comment type="cofactor">
    <cofactor evidence="7">
        <name>Mg(2+)</name>
        <dbReference type="ChEBI" id="CHEBI:18420"/>
    </cofactor>
</comment>
<dbReference type="InterPro" id="IPR011009">
    <property type="entry name" value="Kinase-like_dom_sf"/>
</dbReference>
<feature type="compositionally biased region" description="Basic and acidic residues" evidence="8">
    <location>
        <begin position="774"/>
        <end position="801"/>
    </location>
</feature>
<name>A0A7S3CVH6_9EUKA</name>
<dbReference type="CDD" id="cd05117">
    <property type="entry name" value="STKc_CAMK"/>
    <property type="match status" value="1"/>
</dbReference>
<dbReference type="PROSITE" id="PS01351">
    <property type="entry name" value="MAPK"/>
    <property type="match status" value="1"/>
</dbReference>
<keyword evidence="7" id="KW-0460">Magnesium</keyword>
<dbReference type="GO" id="GO:0005524">
    <property type="term" value="F:ATP binding"/>
    <property type="evidence" value="ECO:0007669"/>
    <property type="project" value="UniProtKB-UniRule"/>
</dbReference>
<keyword evidence="2 7" id="KW-0808">Transferase</keyword>
<feature type="region of interest" description="Disordered" evidence="8">
    <location>
        <begin position="17"/>
        <end position="36"/>
    </location>
</feature>
<evidence type="ECO:0000256" key="1">
    <source>
        <dbReference type="ARBA" id="ARBA00022527"/>
    </source>
</evidence>
<dbReference type="EC" id="2.7.11.24" evidence="7"/>
<feature type="region of interest" description="Disordered" evidence="8">
    <location>
        <begin position="774"/>
        <end position="851"/>
    </location>
</feature>
<dbReference type="Gene3D" id="1.10.510.10">
    <property type="entry name" value="Transferase(Phosphotransferase) domain 1"/>
    <property type="match status" value="1"/>
</dbReference>
<keyword evidence="3 6" id="KW-0547">Nucleotide-binding</keyword>
<comment type="similarity">
    <text evidence="7">Belongs to the protein kinase superfamily. Ser/Thr protein kinase family. MAP kinase subfamily.</text>
</comment>
<evidence type="ECO:0000313" key="10">
    <source>
        <dbReference type="EMBL" id="CAE0238677.1"/>
    </source>
</evidence>
<evidence type="ECO:0000256" key="6">
    <source>
        <dbReference type="PROSITE-ProRule" id="PRU10141"/>
    </source>
</evidence>
<dbReference type="InterPro" id="IPR017441">
    <property type="entry name" value="Protein_kinase_ATP_BS"/>
</dbReference>
<dbReference type="EMBL" id="HBIB01001223">
    <property type="protein sequence ID" value="CAE0238677.1"/>
    <property type="molecule type" value="Transcribed_RNA"/>
</dbReference>
<comment type="catalytic activity">
    <reaction evidence="7">
        <text>L-threonyl-[protein] + ATP = O-phospho-L-threonyl-[protein] + ADP + H(+)</text>
        <dbReference type="Rhea" id="RHEA:46608"/>
        <dbReference type="Rhea" id="RHEA-COMP:11060"/>
        <dbReference type="Rhea" id="RHEA-COMP:11605"/>
        <dbReference type="ChEBI" id="CHEBI:15378"/>
        <dbReference type="ChEBI" id="CHEBI:30013"/>
        <dbReference type="ChEBI" id="CHEBI:30616"/>
        <dbReference type="ChEBI" id="CHEBI:61977"/>
        <dbReference type="ChEBI" id="CHEBI:456216"/>
        <dbReference type="EC" id="2.7.11.24"/>
    </reaction>
</comment>
<dbReference type="SUPFAM" id="SSF56112">
    <property type="entry name" value="Protein kinase-like (PK-like)"/>
    <property type="match status" value="1"/>
</dbReference>
<feature type="compositionally biased region" description="Basic and acidic residues" evidence="8">
    <location>
        <begin position="211"/>
        <end position="220"/>
    </location>
</feature>
<evidence type="ECO:0000256" key="3">
    <source>
        <dbReference type="ARBA" id="ARBA00022741"/>
    </source>
</evidence>
<dbReference type="PANTHER" id="PTHR24347">
    <property type="entry name" value="SERINE/THREONINE-PROTEIN KINASE"/>
    <property type="match status" value="1"/>
</dbReference>
<evidence type="ECO:0000256" key="8">
    <source>
        <dbReference type="SAM" id="MobiDB-lite"/>
    </source>
</evidence>
<dbReference type="PROSITE" id="PS50011">
    <property type="entry name" value="PROTEIN_KINASE_DOM"/>
    <property type="match status" value="1"/>
</dbReference>
<feature type="binding site" evidence="6">
    <location>
        <position position="469"/>
    </location>
    <ligand>
        <name>ATP</name>
        <dbReference type="ChEBI" id="CHEBI:30616"/>
    </ligand>
</feature>
<proteinExistence type="inferred from homology"/>
<dbReference type="Pfam" id="PF00069">
    <property type="entry name" value="Pkinase"/>
    <property type="match status" value="1"/>
</dbReference>
<dbReference type="InterPro" id="IPR000719">
    <property type="entry name" value="Prot_kinase_dom"/>
</dbReference>
<feature type="domain" description="Protein kinase" evidence="9">
    <location>
        <begin position="440"/>
        <end position="700"/>
    </location>
</feature>
<keyword evidence="1 7" id="KW-0723">Serine/threonine-protein kinase</keyword>
<evidence type="ECO:0000256" key="7">
    <source>
        <dbReference type="RuleBase" id="RU361165"/>
    </source>
</evidence>
<accession>A0A7S3CVH6</accession>
<dbReference type="PROSITE" id="PS00107">
    <property type="entry name" value="PROTEIN_KINASE_ATP"/>
    <property type="match status" value="1"/>
</dbReference>
<protein>
    <recommendedName>
        <fullName evidence="7">Mitogen-activated protein kinase</fullName>
        <ecNumber evidence="7">2.7.11.24</ecNumber>
    </recommendedName>
</protein>
<evidence type="ECO:0000256" key="2">
    <source>
        <dbReference type="ARBA" id="ARBA00022679"/>
    </source>
</evidence>
<feature type="region of interest" description="Disordered" evidence="8">
    <location>
        <begin position="243"/>
        <end position="372"/>
    </location>
</feature>
<reference evidence="10" key="1">
    <citation type="submission" date="2021-01" db="EMBL/GenBank/DDBJ databases">
        <authorList>
            <person name="Corre E."/>
            <person name="Pelletier E."/>
            <person name="Niang G."/>
            <person name="Scheremetjew M."/>
            <person name="Finn R."/>
            <person name="Kale V."/>
            <person name="Holt S."/>
            <person name="Cochrane G."/>
            <person name="Meng A."/>
            <person name="Brown T."/>
            <person name="Cohen L."/>
        </authorList>
    </citation>
    <scope>NUCLEOTIDE SEQUENCE</scope>
    <source>
        <strain evidence="10">NIES-2562</strain>
    </source>
</reference>
<keyword evidence="4 7" id="KW-0418">Kinase</keyword>
<sequence length="851" mass="92152">MGAGCARQSPATVFAVEQGEAGKGNNISGVDEHGRPVKMRTNVVPNNLQKGNGHANGSGGSPSKYTTTPRDMGKGSTIWTGTDGMGRQSGNVPTVLPEGGEGEVVEMVGEEAYDEVLFKKSHRHLKDTPTKGPSPIRRPPTRPQGGGSGGGEKNQEPALFSPGRTTPNGPASVEKVYARPSSKHSSGKAKPGRKRANSSDAMLETYSSDVTDEHAGRSHLESTINPSIMTAADVKSIKFVADPSMKNSPAKPASGGTGGTVEGRSKVPSPIPELSPSPMPRPRPRRAGTSVDLRGGGQAPAPSSDNDNDSEGGPGGTRGAIRPRPSPLVKKASEPVIKTNVGVKGNGAGNASSPSGRPSVLVSDGGAVGSPSKKSSLIGISAMGGSKSFGGLPAVTDNNTDEKEGGGKAKRKLKHRSSVEVVIPQAEPQIVKRGKIKEYYEFKKVLGSGSYATVKLVQERSTGRNFAAKIIDKTRVKFANKNILNDIWREVDVLRKIDHPNIVGLHEIYDEPKRLYMVMDYAAGGELFERIVARTKYSENDAAKVMVDIIKGIQYLHHRDIVHRDLKPENLLYKDKSEEATLMIADFGFARVKERQSQLETICGSPIYVAPEVLKKTGYGKSCDMWSIGVILYILLCGYPPFHGQSVPDTLKLVKRGEYSFPPEDWDKISPSAINLIKQLLVVNPLKRLTIDEVAKHRWLQERATEANVDLSVVIRKIRRIRYGFRYAAYSVIALKRLSGQSLLEDLQLSRTRQDSASKGSPGMQVLHAIQEKLKEEEQGSKKEGEGEGEGGEKGEAKKGQAAEVPIKAGRQRQGAKPYSVDDMEEEEEEEWSRQRRRSIVRMSAREEEDV</sequence>
<dbReference type="GO" id="GO:0004707">
    <property type="term" value="F:MAP kinase activity"/>
    <property type="evidence" value="ECO:0007669"/>
    <property type="project" value="UniProtKB-EC"/>
</dbReference>
<feature type="compositionally biased region" description="Acidic residues" evidence="8">
    <location>
        <begin position="822"/>
        <end position="831"/>
    </location>
</feature>
<feature type="compositionally biased region" description="Low complexity" evidence="8">
    <location>
        <begin position="349"/>
        <end position="359"/>
    </location>
</feature>
<dbReference type="InterPro" id="IPR003527">
    <property type="entry name" value="MAP_kinase_CS"/>
</dbReference>
<dbReference type="FunFam" id="1.10.510.10:FF:000571">
    <property type="entry name" value="Maternal embryonic leucine zipper kinase"/>
    <property type="match status" value="1"/>
</dbReference>
<feature type="region of interest" description="Disordered" evidence="8">
    <location>
        <begin position="118"/>
        <end position="229"/>
    </location>
</feature>
<gene>
    <name evidence="10" type="ORF">PBIL07802_LOCUS820</name>
</gene>
<feature type="compositionally biased region" description="Basic residues" evidence="8">
    <location>
        <begin position="181"/>
        <end position="196"/>
    </location>
</feature>
<dbReference type="AlphaFoldDB" id="A0A7S3CVH6"/>
<dbReference type="PROSITE" id="PS00108">
    <property type="entry name" value="PROTEIN_KINASE_ST"/>
    <property type="match status" value="1"/>
</dbReference>
<feature type="region of interest" description="Disordered" evidence="8">
    <location>
        <begin position="391"/>
        <end position="413"/>
    </location>
</feature>
<evidence type="ECO:0000256" key="5">
    <source>
        <dbReference type="ARBA" id="ARBA00022840"/>
    </source>
</evidence>
<evidence type="ECO:0000256" key="4">
    <source>
        <dbReference type="ARBA" id="ARBA00022777"/>
    </source>
</evidence>
<comment type="activity regulation">
    <text evidence="7">Activated by threonine and tyrosine phosphorylation.</text>
</comment>